<name>A0A382ECF2_9ZZZZ</name>
<dbReference type="AlphaFoldDB" id="A0A382ECF2"/>
<sequence length="25" mass="2809">MKKYRVRLLAFATAAGLIFLLNQGN</sequence>
<feature type="non-terminal residue" evidence="1">
    <location>
        <position position="25"/>
    </location>
</feature>
<accession>A0A382ECF2</accession>
<proteinExistence type="predicted"/>
<dbReference type="EMBL" id="UINC01043474">
    <property type="protein sequence ID" value="SVB47557.1"/>
    <property type="molecule type" value="Genomic_DNA"/>
</dbReference>
<reference evidence="1" key="1">
    <citation type="submission" date="2018-05" db="EMBL/GenBank/DDBJ databases">
        <authorList>
            <person name="Lanie J.A."/>
            <person name="Ng W.-L."/>
            <person name="Kazmierczak K.M."/>
            <person name="Andrzejewski T.M."/>
            <person name="Davidsen T.M."/>
            <person name="Wayne K.J."/>
            <person name="Tettelin H."/>
            <person name="Glass J.I."/>
            <person name="Rusch D."/>
            <person name="Podicherti R."/>
            <person name="Tsui H.-C.T."/>
            <person name="Winkler M.E."/>
        </authorList>
    </citation>
    <scope>NUCLEOTIDE SEQUENCE</scope>
</reference>
<gene>
    <name evidence="1" type="ORF">METZ01_LOCUS200411</name>
</gene>
<evidence type="ECO:0000313" key="1">
    <source>
        <dbReference type="EMBL" id="SVB47557.1"/>
    </source>
</evidence>
<protein>
    <submittedName>
        <fullName evidence="1">Uncharacterized protein</fullName>
    </submittedName>
</protein>
<organism evidence="1">
    <name type="scientific">marine metagenome</name>
    <dbReference type="NCBI Taxonomy" id="408172"/>
    <lineage>
        <taxon>unclassified sequences</taxon>
        <taxon>metagenomes</taxon>
        <taxon>ecological metagenomes</taxon>
    </lineage>
</organism>